<feature type="domain" description="PPM-type phosphatase" evidence="2">
    <location>
        <begin position="215"/>
        <end position="420"/>
    </location>
</feature>
<feature type="compositionally biased region" description="Acidic residues" evidence="1">
    <location>
        <begin position="358"/>
        <end position="368"/>
    </location>
</feature>
<accession>A0ABT5Z4M8</accession>
<evidence type="ECO:0000259" key="2">
    <source>
        <dbReference type="Pfam" id="PF13672"/>
    </source>
</evidence>
<feature type="compositionally biased region" description="Basic and acidic residues" evidence="1">
    <location>
        <begin position="1"/>
        <end position="14"/>
    </location>
</feature>
<feature type="compositionally biased region" description="Pro residues" evidence="1">
    <location>
        <begin position="148"/>
        <end position="163"/>
    </location>
</feature>
<organism evidence="3 4">
    <name type="scientific">Streptantibioticus ferralitis</name>
    <dbReference type="NCBI Taxonomy" id="236510"/>
    <lineage>
        <taxon>Bacteria</taxon>
        <taxon>Bacillati</taxon>
        <taxon>Actinomycetota</taxon>
        <taxon>Actinomycetes</taxon>
        <taxon>Kitasatosporales</taxon>
        <taxon>Streptomycetaceae</taxon>
        <taxon>Streptantibioticus</taxon>
    </lineage>
</organism>
<proteinExistence type="predicted"/>
<feature type="compositionally biased region" description="Pro residues" evidence="1">
    <location>
        <begin position="80"/>
        <end position="106"/>
    </location>
</feature>
<evidence type="ECO:0000256" key="1">
    <source>
        <dbReference type="SAM" id="MobiDB-lite"/>
    </source>
</evidence>
<feature type="compositionally biased region" description="Pro residues" evidence="1">
    <location>
        <begin position="51"/>
        <end position="63"/>
    </location>
</feature>
<dbReference type="RefSeq" id="WP_275817924.1">
    <property type="nucleotide sequence ID" value="NZ_BAAANM010000010.1"/>
</dbReference>
<name>A0ABT5Z4M8_9ACTN</name>
<dbReference type="SUPFAM" id="SSF81606">
    <property type="entry name" value="PP2C-like"/>
    <property type="match status" value="1"/>
</dbReference>
<reference evidence="3 4" key="1">
    <citation type="submission" date="2023-03" db="EMBL/GenBank/DDBJ databases">
        <title>Draft genome sequence of type strain Streptomyces ferralitis JCM 14344.</title>
        <authorList>
            <person name="Klaysubun C."/>
            <person name="Duangmal K."/>
        </authorList>
    </citation>
    <scope>NUCLEOTIDE SEQUENCE [LARGE SCALE GENOMIC DNA]</scope>
    <source>
        <strain evidence="3 4">JCM 14344</strain>
    </source>
</reference>
<dbReference type="Proteomes" id="UP001220022">
    <property type="component" value="Unassembled WGS sequence"/>
</dbReference>
<dbReference type="InterPro" id="IPR001932">
    <property type="entry name" value="PPM-type_phosphatase-like_dom"/>
</dbReference>
<comment type="caution">
    <text evidence="3">The sequence shown here is derived from an EMBL/GenBank/DDBJ whole genome shotgun (WGS) entry which is preliminary data.</text>
</comment>
<gene>
    <name evidence="3" type="ORF">P2L57_23975</name>
</gene>
<dbReference type="EMBL" id="JARHTQ010000017">
    <property type="protein sequence ID" value="MDF2258669.1"/>
    <property type="molecule type" value="Genomic_DNA"/>
</dbReference>
<evidence type="ECO:0000313" key="3">
    <source>
        <dbReference type="EMBL" id="MDF2258669.1"/>
    </source>
</evidence>
<feature type="region of interest" description="Disordered" evidence="1">
    <location>
        <begin position="1"/>
        <end position="176"/>
    </location>
</feature>
<feature type="region of interest" description="Disordered" evidence="1">
    <location>
        <begin position="353"/>
        <end position="372"/>
    </location>
</feature>
<dbReference type="PRINTS" id="PR01217">
    <property type="entry name" value="PRICHEXTENSN"/>
</dbReference>
<feature type="compositionally biased region" description="Low complexity" evidence="1">
    <location>
        <begin position="64"/>
        <end position="79"/>
    </location>
</feature>
<protein>
    <submittedName>
        <fullName evidence="3">Protein phosphatase 2C domain-containing protein</fullName>
    </submittedName>
</protein>
<feature type="compositionally biased region" description="Low complexity" evidence="1">
    <location>
        <begin position="125"/>
        <end position="147"/>
    </location>
</feature>
<keyword evidence="4" id="KW-1185">Reference proteome</keyword>
<dbReference type="InterPro" id="IPR036457">
    <property type="entry name" value="PPM-type-like_dom_sf"/>
</dbReference>
<dbReference type="Pfam" id="PF13672">
    <property type="entry name" value="PP2C_2"/>
    <property type="match status" value="1"/>
</dbReference>
<evidence type="ECO:0000313" key="4">
    <source>
        <dbReference type="Proteomes" id="UP001220022"/>
    </source>
</evidence>
<feature type="compositionally biased region" description="Low complexity" evidence="1">
    <location>
        <begin position="107"/>
        <end position="116"/>
    </location>
</feature>
<sequence length="448" mass="46730">MSHQGEQHHHDDAWWRQLYDDDGTPDLAGAPADGSLDEHFDTVRRAFAAPPSKPPDPRPPATATPPAASTPPAADGLPVAHPPSSDPPRPLGGPPPGAAAPPPHLPPVRSAVKPAATPAPPPDARTPLPRQGAAPAPGAPWTPTGAFAPPPDPPAPPAAPSPPQVVHLGDRPPTYAAEPTAWPPADPERLDGLVPDTVLDGARYGLLTVRAVSGRGDSARYRGAPRADALLTARFGSGDDALLFIAVAGGARAAEDGPRAARDACHALGSAVGRSRTRLAEDIRSGQRGALKAGLRRLTARAYGNPHAEDEPAAPPGEFVASLRCLLLPVDPECRTRVFFGVGSGGLFRLRDGQWQDLDPDGEPEDEASPPGGRFRFRASVAQRGDTLLLCSAGLADPLREVPELSEHLARRWGRAEHPPGLATFLADAATRVKGYADDRTAVAVWEG</sequence>